<evidence type="ECO:0000313" key="1">
    <source>
        <dbReference type="EMBL" id="MFD2157890.1"/>
    </source>
</evidence>
<gene>
    <name evidence="1" type="ORF">ACFSW8_03140</name>
</gene>
<dbReference type="InterPro" id="IPR036583">
    <property type="entry name" value="23S_rRNA_IVS_sf"/>
</dbReference>
<comment type="caution">
    <text evidence="1">The sequence shown here is derived from an EMBL/GenBank/DDBJ whole genome shotgun (WGS) entry which is preliminary data.</text>
</comment>
<reference evidence="2" key="1">
    <citation type="journal article" date="2019" name="Int. J. Syst. Evol. Microbiol.">
        <title>The Global Catalogue of Microorganisms (GCM) 10K type strain sequencing project: providing services to taxonomists for standard genome sequencing and annotation.</title>
        <authorList>
            <consortium name="The Broad Institute Genomics Platform"/>
            <consortium name="The Broad Institute Genome Sequencing Center for Infectious Disease"/>
            <person name="Wu L."/>
            <person name="Ma J."/>
        </authorList>
    </citation>
    <scope>NUCLEOTIDE SEQUENCE [LARGE SCALE GENOMIC DNA]</scope>
    <source>
        <strain evidence="2">CCUG 57942</strain>
    </source>
</reference>
<sequence length="120" mass="13503">MKQEPPQDIRERSFEFAARVVNLCKKLDASPGVPRTLSNQLLRSGTSIGANIEEAHGSQSKKDFRAKMYISCKEARETHYWLRLLIKCDIISEPQLTDILDESNQLVAIVTTIVKKSGEA</sequence>
<keyword evidence="2" id="KW-1185">Reference proteome</keyword>
<dbReference type="SUPFAM" id="SSF158446">
    <property type="entry name" value="IVS-encoded protein-like"/>
    <property type="match status" value="1"/>
</dbReference>
<name>A0ABW4Z7D4_9BACT</name>
<dbReference type="NCBIfam" id="TIGR02436">
    <property type="entry name" value="four helix bundle protein"/>
    <property type="match status" value="1"/>
</dbReference>
<dbReference type="PIRSF" id="PIRSF035652">
    <property type="entry name" value="CHP02436"/>
    <property type="match status" value="1"/>
</dbReference>
<dbReference type="PANTHER" id="PTHR38471:SF2">
    <property type="entry name" value="FOUR HELIX BUNDLE PROTEIN"/>
    <property type="match status" value="1"/>
</dbReference>
<evidence type="ECO:0000313" key="2">
    <source>
        <dbReference type="Proteomes" id="UP001597389"/>
    </source>
</evidence>
<protein>
    <submittedName>
        <fullName evidence="1">Four helix bundle protein</fullName>
    </submittedName>
</protein>
<dbReference type="EMBL" id="JBHUJB010000015">
    <property type="protein sequence ID" value="MFD2157890.1"/>
    <property type="molecule type" value="Genomic_DNA"/>
</dbReference>
<dbReference type="Pfam" id="PF05635">
    <property type="entry name" value="23S_rRNA_IVP"/>
    <property type="match status" value="1"/>
</dbReference>
<dbReference type="Proteomes" id="UP001597389">
    <property type="component" value="Unassembled WGS sequence"/>
</dbReference>
<proteinExistence type="predicted"/>
<dbReference type="InterPro" id="IPR012657">
    <property type="entry name" value="23S_rRNA-intervening_sequence"/>
</dbReference>
<organism evidence="1 2">
    <name type="scientific">Rubritalea tangerina</name>
    <dbReference type="NCBI Taxonomy" id="430798"/>
    <lineage>
        <taxon>Bacteria</taxon>
        <taxon>Pseudomonadati</taxon>
        <taxon>Verrucomicrobiota</taxon>
        <taxon>Verrucomicrobiia</taxon>
        <taxon>Verrucomicrobiales</taxon>
        <taxon>Rubritaleaceae</taxon>
        <taxon>Rubritalea</taxon>
    </lineage>
</organism>
<dbReference type="Gene3D" id="1.20.1440.60">
    <property type="entry name" value="23S rRNA-intervening sequence"/>
    <property type="match status" value="1"/>
</dbReference>
<accession>A0ABW4Z7D4</accession>
<dbReference type="PANTHER" id="PTHR38471">
    <property type="entry name" value="FOUR HELIX BUNDLE PROTEIN"/>
    <property type="match status" value="1"/>
</dbReference>
<dbReference type="RefSeq" id="WP_377090094.1">
    <property type="nucleotide sequence ID" value="NZ_JBHSJL010000014.1"/>
</dbReference>